<feature type="compositionally biased region" description="Acidic residues" evidence="2">
    <location>
        <begin position="77"/>
        <end position="90"/>
    </location>
</feature>
<dbReference type="InterPro" id="IPR011990">
    <property type="entry name" value="TPR-like_helical_dom_sf"/>
</dbReference>
<dbReference type="OrthoDB" id="2384430at2759"/>
<dbReference type="SUPFAM" id="SSF81901">
    <property type="entry name" value="HCP-like"/>
    <property type="match status" value="2"/>
</dbReference>
<dbReference type="SMART" id="SM00671">
    <property type="entry name" value="SEL1"/>
    <property type="match status" value="6"/>
</dbReference>
<evidence type="ECO:0000313" key="5">
    <source>
        <dbReference type="Proteomes" id="UP000011087"/>
    </source>
</evidence>
<reference evidence="3 5" key="1">
    <citation type="journal article" date="2012" name="Nature">
        <title>Algal genomes reveal evolutionary mosaicism and the fate of nucleomorphs.</title>
        <authorList>
            <consortium name="DOE Joint Genome Institute"/>
            <person name="Curtis B.A."/>
            <person name="Tanifuji G."/>
            <person name="Burki F."/>
            <person name="Gruber A."/>
            <person name="Irimia M."/>
            <person name="Maruyama S."/>
            <person name="Arias M.C."/>
            <person name="Ball S.G."/>
            <person name="Gile G.H."/>
            <person name="Hirakawa Y."/>
            <person name="Hopkins J.F."/>
            <person name="Kuo A."/>
            <person name="Rensing S.A."/>
            <person name="Schmutz J."/>
            <person name="Symeonidi A."/>
            <person name="Elias M."/>
            <person name="Eveleigh R.J."/>
            <person name="Herman E.K."/>
            <person name="Klute M.J."/>
            <person name="Nakayama T."/>
            <person name="Obornik M."/>
            <person name="Reyes-Prieto A."/>
            <person name="Armbrust E.V."/>
            <person name="Aves S.J."/>
            <person name="Beiko R.G."/>
            <person name="Coutinho P."/>
            <person name="Dacks J.B."/>
            <person name="Durnford D.G."/>
            <person name="Fast N.M."/>
            <person name="Green B.R."/>
            <person name="Grisdale C.J."/>
            <person name="Hempel F."/>
            <person name="Henrissat B."/>
            <person name="Hoppner M.P."/>
            <person name="Ishida K."/>
            <person name="Kim E."/>
            <person name="Koreny L."/>
            <person name="Kroth P.G."/>
            <person name="Liu Y."/>
            <person name="Malik S.B."/>
            <person name="Maier U.G."/>
            <person name="McRose D."/>
            <person name="Mock T."/>
            <person name="Neilson J.A."/>
            <person name="Onodera N.T."/>
            <person name="Poole A.M."/>
            <person name="Pritham E.J."/>
            <person name="Richards T.A."/>
            <person name="Rocap G."/>
            <person name="Roy S.W."/>
            <person name="Sarai C."/>
            <person name="Schaack S."/>
            <person name="Shirato S."/>
            <person name="Slamovits C.H."/>
            <person name="Spencer D.F."/>
            <person name="Suzuki S."/>
            <person name="Worden A.Z."/>
            <person name="Zauner S."/>
            <person name="Barry K."/>
            <person name="Bell C."/>
            <person name="Bharti A.K."/>
            <person name="Crow J.A."/>
            <person name="Grimwood J."/>
            <person name="Kramer R."/>
            <person name="Lindquist E."/>
            <person name="Lucas S."/>
            <person name="Salamov A."/>
            <person name="McFadden G.I."/>
            <person name="Lane C.E."/>
            <person name="Keeling P.J."/>
            <person name="Gray M.W."/>
            <person name="Grigoriev I.V."/>
            <person name="Archibald J.M."/>
        </authorList>
    </citation>
    <scope>NUCLEOTIDE SEQUENCE</scope>
    <source>
        <strain evidence="3 5">CCMP2712</strain>
    </source>
</reference>
<evidence type="ECO:0000313" key="4">
    <source>
        <dbReference type="EnsemblProtists" id="EKX41582"/>
    </source>
</evidence>
<protein>
    <submittedName>
        <fullName evidence="3 4">Uncharacterized protein</fullName>
    </submittedName>
</protein>
<dbReference type="PANTHER" id="PTHR11102">
    <property type="entry name" value="SEL-1-LIKE PROTEIN"/>
    <property type="match status" value="1"/>
</dbReference>
<dbReference type="RefSeq" id="XP_005828562.1">
    <property type="nucleotide sequence ID" value="XM_005828505.1"/>
</dbReference>
<gene>
    <name evidence="3" type="ORF">GUITHDRAFT_112293</name>
</gene>
<dbReference type="InterPro" id="IPR050767">
    <property type="entry name" value="Sel1_AlgK"/>
</dbReference>
<evidence type="ECO:0000313" key="3">
    <source>
        <dbReference type="EMBL" id="EKX41582.1"/>
    </source>
</evidence>
<reference evidence="4" key="3">
    <citation type="submission" date="2015-06" db="UniProtKB">
        <authorList>
            <consortium name="EnsemblProtists"/>
        </authorList>
    </citation>
    <scope>IDENTIFICATION</scope>
</reference>
<evidence type="ECO:0000256" key="1">
    <source>
        <dbReference type="ARBA" id="ARBA00038101"/>
    </source>
</evidence>
<reference evidence="5" key="2">
    <citation type="submission" date="2012-11" db="EMBL/GenBank/DDBJ databases">
        <authorList>
            <person name="Kuo A."/>
            <person name="Curtis B.A."/>
            <person name="Tanifuji G."/>
            <person name="Burki F."/>
            <person name="Gruber A."/>
            <person name="Irimia M."/>
            <person name="Maruyama S."/>
            <person name="Arias M.C."/>
            <person name="Ball S.G."/>
            <person name="Gile G.H."/>
            <person name="Hirakawa Y."/>
            <person name="Hopkins J.F."/>
            <person name="Rensing S.A."/>
            <person name="Schmutz J."/>
            <person name="Symeonidi A."/>
            <person name="Elias M."/>
            <person name="Eveleigh R.J."/>
            <person name="Herman E.K."/>
            <person name="Klute M.J."/>
            <person name="Nakayama T."/>
            <person name="Obornik M."/>
            <person name="Reyes-Prieto A."/>
            <person name="Armbrust E.V."/>
            <person name="Aves S.J."/>
            <person name="Beiko R.G."/>
            <person name="Coutinho P."/>
            <person name="Dacks J.B."/>
            <person name="Durnford D.G."/>
            <person name="Fast N.M."/>
            <person name="Green B.R."/>
            <person name="Grisdale C."/>
            <person name="Hempe F."/>
            <person name="Henrissat B."/>
            <person name="Hoppner M.P."/>
            <person name="Ishida K.-I."/>
            <person name="Kim E."/>
            <person name="Koreny L."/>
            <person name="Kroth P.G."/>
            <person name="Liu Y."/>
            <person name="Malik S.-B."/>
            <person name="Maier U.G."/>
            <person name="McRose D."/>
            <person name="Mock T."/>
            <person name="Neilson J.A."/>
            <person name="Onodera N.T."/>
            <person name="Poole A.M."/>
            <person name="Pritham E.J."/>
            <person name="Richards T.A."/>
            <person name="Rocap G."/>
            <person name="Roy S.W."/>
            <person name="Sarai C."/>
            <person name="Schaack S."/>
            <person name="Shirato S."/>
            <person name="Slamovits C.H."/>
            <person name="Spencer D.F."/>
            <person name="Suzuki S."/>
            <person name="Worden A.Z."/>
            <person name="Zauner S."/>
            <person name="Barry K."/>
            <person name="Bell C."/>
            <person name="Bharti A.K."/>
            <person name="Crow J.A."/>
            <person name="Grimwood J."/>
            <person name="Kramer R."/>
            <person name="Lindquist E."/>
            <person name="Lucas S."/>
            <person name="Salamov A."/>
            <person name="McFadden G.I."/>
            <person name="Lane C.E."/>
            <person name="Keeling P.J."/>
            <person name="Gray M.W."/>
            <person name="Grigoriev I.V."/>
            <person name="Archibald J.M."/>
        </authorList>
    </citation>
    <scope>NUCLEOTIDE SEQUENCE</scope>
    <source>
        <strain evidence="5">CCMP2712</strain>
    </source>
</reference>
<dbReference type="eggNOG" id="KOG1550">
    <property type="taxonomic scope" value="Eukaryota"/>
</dbReference>
<dbReference type="HOGENOM" id="CLU_365815_0_0_1"/>
<proteinExistence type="inferred from homology"/>
<comment type="similarity">
    <text evidence="1">Belongs to the sel-1 family.</text>
</comment>
<dbReference type="PaxDb" id="55529-EKX41582"/>
<sequence length="763" mass="85908">MVQHRRTGLLSSYPALCINRNLLRGGGESEGSGEEWKARSKRKSRSGDTELGKKKKKKKIARDEISEKAAKRRKKEEDEDEEEEEEENDGEKDKMAEKKNRKKGKKEDKVRVKGAGEKLSIRDGTSMSNTRSKGGDEDESMATEEVEPSSSEAWHPSSEVVPLQTKGGEHGGRADEEGAEESIVNRWFDLSSPQLMEKKLMRRNVDAIDRRFKHELACCFVRRTWRTSRSQSCLKKSTEAAHRNESTAQYYLGMFFLQGYGADANNATAAAWLARSAKLGNPCGIFTMGRCWMEGIGVRKNESKALECFRRSADMGWLDAIDIYAKALYNGLGRNESNPKEAARYFMTAAKNGVIDAWFHLGCMFFDGWTVAIVVGFKSYVPCREAARLGHVDSSVNVGIFYREGYKVKQNDKKAFSWFRRAALNGSPMGAKLAGLMCQEGSGVSRANKHRAAKYFEIAAKGGDSDSQYTMAEYLCENETAREVRRDYILDLLTDSSSQGHRDAFFRLAEELRRGDANDCKKANDIIVEAADAGDADAMFVKFKWLLEEYLDSNSAEKIHLYDSCEWLLRASRQNHSLAPHLLLFLTQGDGGPSFLSEVELDNKKLADELREFTSSFARKQAKSSSAGNFNFSHLTPGMFMSLPNKLKRAEETEGKKSPMLAEDLMRKATKYRGIDAGTQSPLEMLIRMKNLHMSFKTISAVLGHKVLTQSEILKRSEQLLREGKPPPTVWLGTPVKVGNELSDYLSEINEEVQRRYLSFGRR</sequence>
<dbReference type="InterPro" id="IPR006597">
    <property type="entry name" value="Sel1-like"/>
</dbReference>
<feature type="region of interest" description="Disordered" evidence="2">
    <location>
        <begin position="22"/>
        <end position="178"/>
    </location>
</feature>
<name>L1IZR1_GUITC</name>
<organism evidence="3">
    <name type="scientific">Guillardia theta (strain CCMP2712)</name>
    <name type="common">Cryptophyte</name>
    <dbReference type="NCBI Taxonomy" id="905079"/>
    <lineage>
        <taxon>Eukaryota</taxon>
        <taxon>Cryptophyceae</taxon>
        <taxon>Pyrenomonadales</taxon>
        <taxon>Geminigeraceae</taxon>
        <taxon>Guillardia</taxon>
    </lineage>
</organism>
<dbReference type="AlphaFoldDB" id="L1IZR1"/>
<dbReference type="EnsemblProtists" id="EKX41582">
    <property type="protein sequence ID" value="EKX41582"/>
    <property type="gene ID" value="GUITHDRAFT_112293"/>
</dbReference>
<feature type="compositionally biased region" description="Basic and acidic residues" evidence="2">
    <location>
        <begin position="167"/>
        <end position="176"/>
    </location>
</feature>
<dbReference type="PANTHER" id="PTHR11102:SF160">
    <property type="entry name" value="ERAD-ASSOCIATED E3 UBIQUITIN-PROTEIN LIGASE COMPONENT HRD3"/>
    <property type="match status" value="1"/>
</dbReference>
<evidence type="ECO:0000256" key="2">
    <source>
        <dbReference type="SAM" id="MobiDB-lite"/>
    </source>
</evidence>
<feature type="compositionally biased region" description="Acidic residues" evidence="2">
    <location>
        <begin position="136"/>
        <end position="147"/>
    </location>
</feature>
<dbReference type="GeneID" id="17298236"/>
<dbReference type="EMBL" id="JH993022">
    <property type="protein sequence ID" value="EKX41582.1"/>
    <property type="molecule type" value="Genomic_DNA"/>
</dbReference>
<accession>L1IZR1</accession>
<dbReference type="STRING" id="905079.L1IZR1"/>
<dbReference type="Gene3D" id="1.25.40.10">
    <property type="entry name" value="Tetratricopeptide repeat domain"/>
    <property type="match status" value="2"/>
</dbReference>
<feature type="compositionally biased region" description="Polar residues" evidence="2">
    <location>
        <begin position="123"/>
        <end position="132"/>
    </location>
</feature>
<dbReference type="Pfam" id="PF08238">
    <property type="entry name" value="Sel1"/>
    <property type="match status" value="5"/>
</dbReference>
<keyword evidence="5" id="KW-1185">Reference proteome</keyword>
<feature type="compositionally biased region" description="Basic and acidic residues" evidence="2">
    <location>
        <begin position="105"/>
        <end position="121"/>
    </location>
</feature>
<dbReference type="Proteomes" id="UP000011087">
    <property type="component" value="Unassembled WGS sequence"/>
</dbReference>
<dbReference type="KEGG" id="gtt:GUITHDRAFT_112293"/>